<sequence length="112" mass="12146">MPKITRVRYPLPQISLHQTFEVVNLNILSRSSTLQSIVSDDDDTTYASDTAQPFLESETSDPSTTPAASSTSSPARHRRLNGVYMKPPGEPGRAGCGGFSTYDTLLAESPKE</sequence>
<accession>A0ABR3JM39</accession>
<dbReference type="EMBL" id="JASNQZ010000006">
    <property type="protein sequence ID" value="KAL0956870.1"/>
    <property type="molecule type" value="Genomic_DNA"/>
</dbReference>
<evidence type="ECO:0000313" key="2">
    <source>
        <dbReference type="EMBL" id="KAL0956870.1"/>
    </source>
</evidence>
<evidence type="ECO:0000313" key="3">
    <source>
        <dbReference type="Proteomes" id="UP001556367"/>
    </source>
</evidence>
<organism evidence="2 3">
    <name type="scientific">Hohenbuehelia grisea</name>
    <dbReference type="NCBI Taxonomy" id="104357"/>
    <lineage>
        <taxon>Eukaryota</taxon>
        <taxon>Fungi</taxon>
        <taxon>Dikarya</taxon>
        <taxon>Basidiomycota</taxon>
        <taxon>Agaricomycotina</taxon>
        <taxon>Agaricomycetes</taxon>
        <taxon>Agaricomycetidae</taxon>
        <taxon>Agaricales</taxon>
        <taxon>Pleurotineae</taxon>
        <taxon>Pleurotaceae</taxon>
        <taxon>Hohenbuehelia</taxon>
    </lineage>
</organism>
<comment type="caution">
    <text evidence="2">The sequence shown here is derived from an EMBL/GenBank/DDBJ whole genome shotgun (WGS) entry which is preliminary data.</text>
</comment>
<proteinExistence type="predicted"/>
<feature type="region of interest" description="Disordered" evidence="1">
    <location>
        <begin position="38"/>
        <end position="112"/>
    </location>
</feature>
<protein>
    <submittedName>
        <fullName evidence="2">Uncharacterized protein</fullName>
    </submittedName>
</protein>
<name>A0ABR3JM39_9AGAR</name>
<dbReference type="Proteomes" id="UP001556367">
    <property type="component" value="Unassembled WGS sequence"/>
</dbReference>
<reference evidence="3" key="1">
    <citation type="submission" date="2024-06" db="EMBL/GenBank/DDBJ databases">
        <title>Multi-omics analyses provide insights into the biosynthesis of the anticancer antibiotic pleurotin in Hohenbuehelia grisea.</title>
        <authorList>
            <person name="Weaver J.A."/>
            <person name="Alberti F."/>
        </authorList>
    </citation>
    <scope>NUCLEOTIDE SEQUENCE [LARGE SCALE GENOMIC DNA]</scope>
    <source>
        <strain evidence="3">T-177</strain>
    </source>
</reference>
<feature type="compositionally biased region" description="Low complexity" evidence="1">
    <location>
        <begin position="45"/>
        <end position="74"/>
    </location>
</feature>
<keyword evidence="3" id="KW-1185">Reference proteome</keyword>
<gene>
    <name evidence="2" type="ORF">HGRIS_002978</name>
</gene>
<evidence type="ECO:0000256" key="1">
    <source>
        <dbReference type="SAM" id="MobiDB-lite"/>
    </source>
</evidence>